<dbReference type="RefSeq" id="WP_221875651.1">
    <property type="nucleotide sequence ID" value="NZ_JACWFH010000036.1"/>
</dbReference>
<dbReference type="SUPFAM" id="SSF52518">
    <property type="entry name" value="Thiamin diphosphate-binding fold (THDP-binding)"/>
    <property type="match status" value="1"/>
</dbReference>
<reference evidence="5 6" key="1">
    <citation type="submission" date="2020-07" db="EMBL/GenBank/DDBJ databases">
        <title>Fungal Genomes of the International Space Station.</title>
        <authorList>
            <person name="Seuylemezian A."/>
            <person name="Singh N.K."/>
            <person name="Wood J."/>
            <person name="Venkateswaran K."/>
        </authorList>
    </citation>
    <scope>NUCLEOTIDE SEQUENCE [LARGE SCALE GENOMIC DNA]</scope>
    <source>
        <strain evidence="5 6">PL-B2</strain>
    </source>
</reference>
<accession>A0ABS7KBL4</accession>
<dbReference type="SUPFAM" id="SSF52922">
    <property type="entry name" value="TK C-terminal domain-like"/>
    <property type="match status" value="1"/>
</dbReference>
<dbReference type="InterPro" id="IPR005475">
    <property type="entry name" value="Transketolase-like_Pyr-bd"/>
</dbReference>
<proteinExistence type="predicted"/>
<name>A0ABS7KBL4_9BACI</name>
<dbReference type="Gene3D" id="3.40.50.920">
    <property type="match status" value="1"/>
</dbReference>
<dbReference type="PANTHER" id="PTHR43257:SF2">
    <property type="entry name" value="PYRUVATE DEHYDROGENASE E1 COMPONENT SUBUNIT BETA"/>
    <property type="match status" value="1"/>
</dbReference>
<dbReference type="Pfam" id="PF02780">
    <property type="entry name" value="Transketolase_C"/>
    <property type="match status" value="1"/>
</dbReference>
<evidence type="ECO:0000313" key="5">
    <source>
        <dbReference type="EMBL" id="MBY0099436.1"/>
    </source>
</evidence>
<dbReference type="Gene3D" id="3.40.50.970">
    <property type="match status" value="1"/>
</dbReference>
<comment type="caution">
    <text evidence="5">The sequence shown here is derived from an EMBL/GenBank/DDBJ whole genome shotgun (WGS) entry which is preliminary data.</text>
</comment>
<evidence type="ECO:0000256" key="3">
    <source>
        <dbReference type="ARBA" id="ARBA00023052"/>
    </source>
</evidence>
<keyword evidence="3" id="KW-0786">Thiamine pyrophosphate</keyword>
<evidence type="ECO:0000256" key="2">
    <source>
        <dbReference type="ARBA" id="ARBA00023002"/>
    </source>
</evidence>
<dbReference type="PANTHER" id="PTHR43257">
    <property type="entry name" value="PYRUVATE DEHYDROGENASE E1 COMPONENT BETA SUBUNIT"/>
    <property type="match status" value="1"/>
</dbReference>
<gene>
    <name evidence="5" type="ORF">H0185_21955</name>
</gene>
<feature type="domain" description="Transketolase-like pyrimidine-binding" evidence="4">
    <location>
        <begin position="4"/>
        <end position="179"/>
    </location>
</feature>
<dbReference type="NCBIfam" id="NF006667">
    <property type="entry name" value="PRK09212.1"/>
    <property type="match status" value="1"/>
</dbReference>
<dbReference type="SMART" id="SM00861">
    <property type="entry name" value="Transket_pyr"/>
    <property type="match status" value="1"/>
</dbReference>
<keyword evidence="6" id="KW-1185">Reference proteome</keyword>
<dbReference type="CDD" id="cd07036">
    <property type="entry name" value="TPP_PYR_E1-PDHc-beta_like"/>
    <property type="match status" value="1"/>
</dbReference>
<dbReference type="Pfam" id="PF02779">
    <property type="entry name" value="Transket_pyr"/>
    <property type="match status" value="1"/>
</dbReference>
<dbReference type="EMBL" id="JACWFH010000036">
    <property type="protein sequence ID" value="MBY0099436.1"/>
    <property type="molecule type" value="Genomic_DNA"/>
</dbReference>
<organism evidence="5 6">
    <name type="scientific">Mesobacillus maritimus</name>
    <dbReference type="NCBI Taxonomy" id="1643336"/>
    <lineage>
        <taxon>Bacteria</taxon>
        <taxon>Bacillati</taxon>
        <taxon>Bacillota</taxon>
        <taxon>Bacilli</taxon>
        <taxon>Bacillales</taxon>
        <taxon>Bacillaceae</taxon>
        <taxon>Mesobacillus</taxon>
    </lineage>
</organism>
<comment type="cofactor">
    <cofactor evidence="1">
        <name>thiamine diphosphate</name>
        <dbReference type="ChEBI" id="CHEBI:58937"/>
    </cofactor>
</comment>
<evidence type="ECO:0000256" key="1">
    <source>
        <dbReference type="ARBA" id="ARBA00001964"/>
    </source>
</evidence>
<sequence>MTKINFRWAITHALDEELARDDKVFLVGQDVGESGGVFGLTRGLYEKYGGWRVKDTPISEEGITGLAVGAGMIGHRPVVEIMYMDFISLAIEQLANQAAKTFYVSGGKIKVPMVVRTLAGGGFKAGIHHSQSLESWFTHIPGLKVVYPSTPYDVKGLLKSSIRDDNPVVFIEHKGLFSLKGEVPDEEYTIPLGKADIKREGSDVTIISYGKSVHQSLEAAEALAEEGICAEVIDLRTLVPLDKETILKSVEKTNRAMVVYEATKESGFGAEVSSIISEELIYDLDAPVRRIAGAFTPIPLGDAEDAHFPTVEEIIKVAKEMCY</sequence>
<evidence type="ECO:0000313" key="6">
    <source>
        <dbReference type="Proteomes" id="UP000769780"/>
    </source>
</evidence>
<evidence type="ECO:0000259" key="4">
    <source>
        <dbReference type="SMART" id="SM00861"/>
    </source>
</evidence>
<dbReference type="Proteomes" id="UP000769780">
    <property type="component" value="Unassembled WGS sequence"/>
</dbReference>
<keyword evidence="2" id="KW-0560">Oxidoreductase</keyword>
<protein>
    <submittedName>
        <fullName evidence="5">Alpha-ketoacid dehydrogenase subunit beta</fullName>
    </submittedName>
</protein>
<dbReference type="InterPro" id="IPR033248">
    <property type="entry name" value="Transketolase_C"/>
</dbReference>
<dbReference type="InterPro" id="IPR009014">
    <property type="entry name" value="Transketo_C/PFOR_II"/>
</dbReference>
<dbReference type="InterPro" id="IPR029061">
    <property type="entry name" value="THDP-binding"/>
</dbReference>